<feature type="transmembrane region" description="Helical" evidence="3">
    <location>
        <begin position="505"/>
        <end position="521"/>
    </location>
</feature>
<dbReference type="Proteomes" id="UP000552097">
    <property type="component" value="Unassembled WGS sequence"/>
</dbReference>
<feature type="transmembrane region" description="Helical" evidence="3">
    <location>
        <begin position="481"/>
        <end position="499"/>
    </location>
</feature>
<feature type="domain" description="YhaN AAA" evidence="4">
    <location>
        <begin position="1"/>
        <end position="50"/>
    </location>
</feature>
<proteinExistence type="predicted"/>
<organism evidence="5 6">
    <name type="scientific">Saccharothrix ecbatanensis</name>
    <dbReference type="NCBI Taxonomy" id="1105145"/>
    <lineage>
        <taxon>Bacteria</taxon>
        <taxon>Bacillati</taxon>
        <taxon>Actinomycetota</taxon>
        <taxon>Actinomycetes</taxon>
        <taxon>Pseudonocardiales</taxon>
        <taxon>Pseudonocardiaceae</taxon>
        <taxon>Saccharothrix</taxon>
    </lineage>
</organism>
<evidence type="ECO:0000313" key="5">
    <source>
        <dbReference type="EMBL" id="MBB5808690.1"/>
    </source>
</evidence>
<evidence type="ECO:0000256" key="3">
    <source>
        <dbReference type="SAM" id="Phobius"/>
    </source>
</evidence>
<dbReference type="PANTHER" id="PTHR41259">
    <property type="entry name" value="DOUBLE-STRAND BREAK REPAIR RAD50 ATPASE, PUTATIVE-RELATED"/>
    <property type="match status" value="1"/>
</dbReference>
<sequence>MRIESVTARAFGPLNGATLELAPGLTVVTGPNESAKSSWHAAIYAALCGRQRARGKPRSAEQRFTERHRPWHGDAWHVSAIVELADGRRVELSQDLNGKVDCRALDLTLNRDVSDEIVFAGSPDASRWLGLDRRSFAATACVRQADVLSVLDDSGALQEHLQRAAATGGTDATAAAALQHIDEFRSEHVGTERSNAVKPLRRAQRRLADAEEQLVVAQHAHVEYLYLVERTEKLRYEAGLGVHRTEEAEEAADGLTRLREAWRSWNATLTAAGHDEQTMVDHGARVEEECARLDRIRALHARFNGVAPVAPVAQDSLVALVERAQAAWQAAPSPRTLDGPTVEDLRAELDALPSHPAGDTVVDEHVRTSAAVHRESLAVAAAHRSKEPAAPSEADTSIQAAVAAGPALLRGLAAELTSSDTTPEVQTRALAEDVEQARHRRREASAAAENSQRRAEDAAGRVPNATVHAGSPLGAAPLRPVLFALATVLLVGGIVVVAAGSPVLALVPIVLAVVCGGIGFTQRPDTRRVDAEALAGAERDRVDADNARRSLHKAEHVLAAAEGRHAAAVEQQERTRRTRAELVARCEELGLVPDSHELSKSAERVERLNEARTAFNSWHAEGEQLREHVDRTQTALARALRQRGADVADDVRRSFDEYEMRCALNARQAVAAARRDALRQSLADRITVEAAVREATESRARAVRLVRDASLAIGQAVTDDAETDALSAAITRWREEWDRQSAKAHQDHADWLLLTSLLGGADIATLESDVIALRKQNEALRTSVAESRDNADGMRLRCEELAAACSVRMDEMADVDALVKEAKEAVAVAREEAVGLAAEADQAEGALAERARTIPGVAEAEESVHAARSALDEIDQLARTLDLTRTHLARAQEAVHRDIAPVLVGTLREWLPTITAGRYVDASLDPASLAVRVCGPSREWRNANVLSVGTTGQVYLLLRIALVRHLTAKNEVSPLLLDDVTVQADDTRTSAILELLLALAERQQIVLFAQESSVLDWAERNLTGERHAVVRLAQVPRV</sequence>
<dbReference type="InterPro" id="IPR038734">
    <property type="entry name" value="YhaN_AAA"/>
</dbReference>
<evidence type="ECO:0000313" key="6">
    <source>
        <dbReference type="Proteomes" id="UP000552097"/>
    </source>
</evidence>
<keyword evidence="3" id="KW-0472">Membrane</keyword>
<dbReference type="SUPFAM" id="SSF52540">
    <property type="entry name" value="P-loop containing nucleoside triphosphate hydrolases"/>
    <property type="match status" value="1"/>
</dbReference>
<feature type="region of interest" description="Disordered" evidence="2">
    <location>
        <begin position="432"/>
        <end position="463"/>
    </location>
</feature>
<dbReference type="Gene3D" id="3.40.50.300">
    <property type="entry name" value="P-loop containing nucleotide triphosphate hydrolases"/>
    <property type="match status" value="2"/>
</dbReference>
<dbReference type="RefSeq" id="WP_184928562.1">
    <property type="nucleotide sequence ID" value="NZ_JACHMO010000001.1"/>
</dbReference>
<evidence type="ECO:0000256" key="2">
    <source>
        <dbReference type="SAM" id="MobiDB-lite"/>
    </source>
</evidence>
<comment type="caution">
    <text evidence="5">The sequence shown here is derived from an EMBL/GenBank/DDBJ whole genome shotgun (WGS) entry which is preliminary data.</text>
</comment>
<keyword evidence="3" id="KW-0812">Transmembrane</keyword>
<name>A0A7W9M603_9PSEU</name>
<dbReference type="AlphaFoldDB" id="A0A7W9M603"/>
<evidence type="ECO:0000256" key="1">
    <source>
        <dbReference type="SAM" id="Coils"/>
    </source>
</evidence>
<reference evidence="5 6" key="1">
    <citation type="submission" date="2020-08" db="EMBL/GenBank/DDBJ databases">
        <title>Sequencing the genomes of 1000 actinobacteria strains.</title>
        <authorList>
            <person name="Klenk H.-P."/>
        </authorList>
    </citation>
    <scope>NUCLEOTIDE SEQUENCE [LARGE SCALE GENOMIC DNA]</scope>
    <source>
        <strain evidence="5 6">DSM 45486</strain>
    </source>
</reference>
<dbReference type="PANTHER" id="PTHR41259:SF1">
    <property type="entry name" value="DOUBLE-STRAND BREAK REPAIR RAD50 ATPASE, PUTATIVE-RELATED"/>
    <property type="match status" value="1"/>
</dbReference>
<keyword evidence="3" id="KW-1133">Transmembrane helix</keyword>
<accession>A0A7W9M603</accession>
<dbReference type="InterPro" id="IPR027417">
    <property type="entry name" value="P-loop_NTPase"/>
</dbReference>
<gene>
    <name evidence="5" type="ORF">F4560_008458</name>
</gene>
<feature type="coiled-coil region" evidence="1">
    <location>
        <begin position="812"/>
        <end position="877"/>
    </location>
</feature>
<keyword evidence="1" id="KW-0175">Coiled coil</keyword>
<protein>
    <recommendedName>
        <fullName evidence="4">YhaN AAA domain-containing protein</fullName>
    </recommendedName>
</protein>
<dbReference type="EMBL" id="JACHMO010000001">
    <property type="protein sequence ID" value="MBB5808690.1"/>
    <property type="molecule type" value="Genomic_DNA"/>
</dbReference>
<dbReference type="Pfam" id="PF13514">
    <property type="entry name" value="AAA_27"/>
    <property type="match status" value="1"/>
</dbReference>
<keyword evidence="6" id="KW-1185">Reference proteome</keyword>
<evidence type="ECO:0000259" key="4">
    <source>
        <dbReference type="Pfam" id="PF13514"/>
    </source>
</evidence>